<keyword evidence="12" id="KW-1185">Reference proteome</keyword>
<feature type="binding site" evidence="9">
    <location>
        <begin position="213"/>
        <end position="215"/>
    </location>
    <ligand>
        <name>ATP</name>
        <dbReference type="ChEBI" id="CHEBI:30616"/>
    </ligand>
</feature>
<dbReference type="Gene3D" id="3.30.930.10">
    <property type="entry name" value="Bira Bifunctional Protein, Domain 2"/>
    <property type="match status" value="1"/>
</dbReference>
<keyword evidence="3 9" id="KW-0963">Cytoplasm</keyword>
<dbReference type="PRINTS" id="PR01042">
    <property type="entry name" value="TRNASYNTHASP"/>
</dbReference>
<name>A0ABW4LSQ4_9BACI</name>
<evidence type="ECO:0000256" key="3">
    <source>
        <dbReference type="ARBA" id="ARBA00022490"/>
    </source>
</evidence>
<proteinExistence type="inferred from homology"/>
<dbReference type="SUPFAM" id="SSF55681">
    <property type="entry name" value="Class II aaRS and biotin synthetases"/>
    <property type="match status" value="1"/>
</dbReference>
<accession>A0ABW4LSQ4</accession>
<sequence>MKRTYVKESVYCIGETILLKGWVHRVRHLGKISFMQLKDRTGKIQCVLEGELTGVHVSVESAVEVQGKVVETKQQGLGVELLVHSLTVLNKAQMLPFETNKEELTVNLDTLLNNRVLSMRNEKIQAIFSIKAKVVSLMQEFLMREDFHQIFTPKIVAQGAEGGANVFTFDYFGQSAYLAQSPQFYKQMMVIAGFERVFEIAPVFRAEQHNSSRHLNEYTSVDVELGFIESFLDVMKVEEKLLNYVFQGLKEHCEQELSLFTTELPEVGIIPSMTLAEAHKLLVTKFNKQSPDGDLDNEGERLLGEYVKESMNSDFVFITHYQKESRPMYTMPNPDNSAITDSFDLLYKGAEITSGGQRIHDYDMLIQSFTEKGLQPADFSSYTEAFKYGAPPHGGFAIGLERFIVKLLNLSNVREAAEFPRDIDRLVP</sequence>
<dbReference type="Gene3D" id="2.40.50.140">
    <property type="entry name" value="Nucleic acid-binding proteins"/>
    <property type="match status" value="1"/>
</dbReference>
<dbReference type="InterPro" id="IPR006195">
    <property type="entry name" value="aa-tRNA-synth_II"/>
</dbReference>
<feature type="binding site" evidence="9">
    <location>
        <position position="351"/>
    </location>
    <ligand>
        <name>ATP</name>
        <dbReference type="ChEBI" id="CHEBI:30616"/>
    </ligand>
</feature>
<comment type="caution">
    <text evidence="9">Lacks conserved residue(s) required for the propagation of feature annotation.</text>
</comment>
<feature type="binding site" evidence="9">
    <location>
        <position position="354"/>
    </location>
    <ligand>
        <name>L-aspartate</name>
        <dbReference type="ChEBI" id="CHEBI:29991"/>
    </ligand>
</feature>
<comment type="caution">
    <text evidence="11">The sequence shown here is derived from an EMBL/GenBank/DDBJ whole genome shotgun (WGS) entry which is preliminary data.</text>
</comment>
<feature type="region of interest" description="Aspartate" evidence="9">
    <location>
        <begin position="183"/>
        <end position="186"/>
    </location>
</feature>
<evidence type="ECO:0000256" key="1">
    <source>
        <dbReference type="ARBA" id="ARBA00004496"/>
    </source>
</evidence>
<keyword evidence="4 9" id="KW-0436">Ligase</keyword>
<dbReference type="PROSITE" id="PS50862">
    <property type="entry name" value="AA_TRNA_LIGASE_II"/>
    <property type="match status" value="1"/>
</dbReference>
<dbReference type="EMBL" id="JBHUEM010000039">
    <property type="protein sequence ID" value="MFD1738155.1"/>
    <property type="molecule type" value="Genomic_DNA"/>
</dbReference>
<feature type="binding site" evidence="9">
    <location>
        <position position="358"/>
    </location>
    <ligand>
        <name>L-aspartate</name>
        <dbReference type="ChEBI" id="CHEBI:29991"/>
    </ligand>
</feature>
<evidence type="ECO:0000256" key="9">
    <source>
        <dbReference type="HAMAP-Rule" id="MF_02075"/>
    </source>
</evidence>
<dbReference type="InterPro" id="IPR002312">
    <property type="entry name" value="Asp/Asn-tRNA-synth_IIb"/>
</dbReference>
<feature type="binding site" evidence="9">
    <location>
        <begin position="205"/>
        <end position="207"/>
    </location>
    <ligand>
        <name>ATP</name>
        <dbReference type="ChEBI" id="CHEBI:30616"/>
    </ligand>
</feature>
<keyword evidence="8 9" id="KW-0030">Aminoacyl-tRNA synthetase</keyword>
<comment type="function">
    <text evidence="9">Catalyzes the attachment of L-aspartate to tRNA(Asp) in a two-step reaction: L-aspartate is first activated by ATP to form Asp-AMP and then transferred to the acceptor end of tRNA(Asp).</text>
</comment>
<dbReference type="InterPro" id="IPR004523">
    <property type="entry name" value="Asp-tRNA_synthase_2"/>
</dbReference>
<dbReference type="RefSeq" id="WP_377929370.1">
    <property type="nucleotide sequence ID" value="NZ_JBHUEM010000039.1"/>
</dbReference>
<reference evidence="12" key="1">
    <citation type="journal article" date="2019" name="Int. J. Syst. Evol. Microbiol.">
        <title>The Global Catalogue of Microorganisms (GCM) 10K type strain sequencing project: providing services to taxonomists for standard genome sequencing and annotation.</title>
        <authorList>
            <consortium name="The Broad Institute Genomics Platform"/>
            <consortium name="The Broad Institute Genome Sequencing Center for Infectious Disease"/>
            <person name="Wu L."/>
            <person name="Ma J."/>
        </authorList>
    </citation>
    <scope>NUCLEOTIDE SEQUENCE [LARGE SCALE GENOMIC DNA]</scope>
    <source>
        <strain evidence="12">CCUG 49339</strain>
    </source>
</reference>
<dbReference type="NCBIfam" id="TIGR00458">
    <property type="entry name" value="aspS_nondisc"/>
    <property type="match status" value="1"/>
</dbReference>
<dbReference type="Pfam" id="PF01336">
    <property type="entry name" value="tRNA_anti-codon"/>
    <property type="match status" value="1"/>
</dbReference>
<dbReference type="Pfam" id="PF00152">
    <property type="entry name" value="tRNA-synt_2"/>
    <property type="match status" value="1"/>
</dbReference>
<dbReference type="InterPro" id="IPR004365">
    <property type="entry name" value="NA-bd_OB_tRNA"/>
</dbReference>
<feature type="domain" description="Aminoacyl-transfer RNA synthetases class-II family profile" evidence="10">
    <location>
        <begin position="128"/>
        <end position="428"/>
    </location>
</feature>
<dbReference type="GO" id="GO:0050560">
    <property type="term" value="F:aspartate-tRNA(Asn) ligase activity"/>
    <property type="evidence" value="ECO:0007669"/>
    <property type="project" value="UniProtKB-EC"/>
</dbReference>
<dbReference type="PANTHER" id="PTHR43450">
    <property type="entry name" value="ASPARTYL-TRNA SYNTHETASE"/>
    <property type="match status" value="1"/>
</dbReference>
<comment type="subunit">
    <text evidence="9">Homodimer.</text>
</comment>
<evidence type="ECO:0000256" key="5">
    <source>
        <dbReference type="ARBA" id="ARBA00022741"/>
    </source>
</evidence>
<evidence type="ECO:0000256" key="8">
    <source>
        <dbReference type="ARBA" id="ARBA00023146"/>
    </source>
</evidence>
<keyword evidence="6 9" id="KW-0067">ATP-binding</keyword>
<dbReference type="Proteomes" id="UP001597214">
    <property type="component" value="Unassembled WGS sequence"/>
</dbReference>
<evidence type="ECO:0000256" key="6">
    <source>
        <dbReference type="ARBA" id="ARBA00022840"/>
    </source>
</evidence>
<comment type="catalytic activity">
    <reaction evidence="9">
        <text>tRNA(Asp) + L-aspartate + ATP = L-aspartyl-tRNA(Asp) + AMP + diphosphate</text>
        <dbReference type="Rhea" id="RHEA:19649"/>
        <dbReference type="Rhea" id="RHEA-COMP:9660"/>
        <dbReference type="Rhea" id="RHEA-COMP:9678"/>
        <dbReference type="ChEBI" id="CHEBI:29991"/>
        <dbReference type="ChEBI" id="CHEBI:30616"/>
        <dbReference type="ChEBI" id="CHEBI:33019"/>
        <dbReference type="ChEBI" id="CHEBI:78442"/>
        <dbReference type="ChEBI" id="CHEBI:78516"/>
        <dbReference type="ChEBI" id="CHEBI:456215"/>
        <dbReference type="EC" id="6.1.1.12"/>
    </reaction>
</comment>
<evidence type="ECO:0000313" key="12">
    <source>
        <dbReference type="Proteomes" id="UP001597214"/>
    </source>
</evidence>
<feature type="binding site" evidence="9">
    <location>
        <position position="205"/>
    </location>
    <ligand>
        <name>L-aspartate</name>
        <dbReference type="ChEBI" id="CHEBI:29991"/>
    </ligand>
</feature>
<evidence type="ECO:0000313" key="11">
    <source>
        <dbReference type="EMBL" id="MFD1738155.1"/>
    </source>
</evidence>
<evidence type="ECO:0000259" key="10">
    <source>
        <dbReference type="PROSITE" id="PS50862"/>
    </source>
</evidence>
<keyword evidence="7 9" id="KW-0648">Protein biosynthesis</keyword>
<dbReference type="PANTHER" id="PTHR43450:SF1">
    <property type="entry name" value="ASPARTATE--TRNA LIGASE, CYTOPLASMIC"/>
    <property type="match status" value="1"/>
</dbReference>
<feature type="binding site" evidence="9">
    <location>
        <position position="161"/>
    </location>
    <ligand>
        <name>L-aspartate</name>
        <dbReference type="ChEBI" id="CHEBI:29991"/>
    </ligand>
</feature>
<keyword evidence="5 9" id="KW-0547">Nucleotide-binding</keyword>
<evidence type="ECO:0000256" key="7">
    <source>
        <dbReference type="ARBA" id="ARBA00022917"/>
    </source>
</evidence>
<evidence type="ECO:0000256" key="2">
    <source>
        <dbReference type="ARBA" id="ARBA00005312"/>
    </source>
</evidence>
<dbReference type="InterPro" id="IPR045864">
    <property type="entry name" value="aa-tRNA-synth_II/BPL/LPL"/>
</dbReference>
<dbReference type="EC" id="6.1.1.12" evidence="9"/>
<evidence type="ECO:0000256" key="4">
    <source>
        <dbReference type="ARBA" id="ARBA00022598"/>
    </source>
</evidence>
<comment type="subcellular location">
    <subcellularLocation>
        <location evidence="1 9">Cytoplasm</location>
    </subcellularLocation>
</comment>
<dbReference type="CDD" id="cd00776">
    <property type="entry name" value="AsxRS_core"/>
    <property type="match status" value="1"/>
</dbReference>
<gene>
    <name evidence="9 11" type="primary">aspS</name>
    <name evidence="11" type="ORF">ACFSCX_16630</name>
</gene>
<dbReference type="NCBIfam" id="NF003483">
    <property type="entry name" value="PRK05159.1"/>
    <property type="match status" value="1"/>
</dbReference>
<dbReference type="SUPFAM" id="SSF50249">
    <property type="entry name" value="Nucleic acid-binding proteins"/>
    <property type="match status" value="1"/>
</dbReference>
<organism evidence="11 12">
    <name type="scientific">Bacillus salitolerans</name>
    <dbReference type="NCBI Taxonomy" id="1437434"/>
    <lineage>
        <taxon>Bacteria</taxon>
        <taxon>Bacillati</taxon>
        <taxon>Bacillota</taxon>
        <taxon>Bacilli</taxon>
        <taxon>Bacillales</taxon>
        <taxon>Bacillaceae</taxon>
        <taxon>Bacillus</taxon>
    </lineage>
</organism>
<dbReference type="InterPro" id="IPR004364">
    <property type="entry name" value="Aa-tRNA-synt_II"/>
</dbReference>
<dbReference type="HAMAP" id="MF_02075">
    <property type="entry name" value="Asp_tRNA_synth_type2"/>
    <property type="match status" value="1"/>
</dbReference>
<dbReference type="InterPro" id="IPR012340">
    <property type="entry name" value="NA-bd_OB-fold"/>
</dbReference>
<feature type="binding site" evidence="9">
    <location>
        <begin position="399"/>
        <end position="402"/>
    </location>
    <ligand>
        <name>ATP</name>
        <dbReference type="ChEBI" id="CHEBI:30616"/>
    </ligand>
</feature>
<protein>
    <recommendedName>
        <fullName evidence="9">Aspartate--tRNA ligase</fullName>
        <ecNumber evidence="9">6.1.1.12</ecNumber>
    </recommendedName>
    <alternativeName>
        <fullName evidence="9">Aspartyl-tRNA synthetase</fullName>
        <shortName evidence="9">AspRS</shortName>
    </alternativeName>
</protein>
<comment type="similarity">
    <text evidence="2 9">Belongs to the class-II aminoacyl-tRNA synthetase family. Type 2 subfamily.</text>
</comment>